<dbReference type="GO" id="GO:0004175">
    <property type="term" value="F:endopeptidase activity"/>
    <property type="evidence" value="ECO:0007669"/>
    <property type="project" value="UniProtKB-ARBA"/>
</dbReference>
<feature type="transmembrane region" description="Helical" evidence="1">
    <location>
        <begin position="160"/>
        <end position="179"/>
    </location>
</feature>
<feature type="transmembrane region" description="Helical" evidence="1">
    <location>
        <begin position="69"/>
        <end position="90"/>
    </location>
</feature>
<dbReference type="GO" id="GO:0008237">
    <property type="term" value="F:metallopeptidase activity"/>
    <property type="evidence" value="ECO:0007669"/>
    <property type="project" value="UniProtKB-KW"/>
</dbReference>
<dbReference type="InterPro" id="IPR003675">
    <property type="entry name" value="Rce1/LyrA-like_dom"/>
</dbReference>
<feature type="transmembrane region" description="Helical" evidence="1">
    <location>
        <begin position="135"/>
        <end position="154"/>
    </location>
</feature>
<proteinExistence type="predicted"/>
<keyword evidence="2" id="KW-0732">Signal</keyword>
<dbReference type="RefSeq" id="WP_149514776.1">
    <property type="nucleotide sequence ID" value="NZ_VDFC01000055.1"/>
</dbReference>
<keyword evidence="5" id="KW-1185">Reference proteome</keyword>
<feature type="chain" id="PRO_5038536361" evidence="2">
    <location>
        <begin position="23"/>
        <end position="289"/>
    </location>
</feature>
<dbReference type="GO" id="GO:0006508">
    <property type="term" value="P:proteolysis"/>
    <property type="evidence" value="ECO:0007669"/>
    <property type="project" value="UniProtKB-KW"/>
</dbReference>
<feature type="transmembrane region" description="Helical" evidence="1">
    <location>
        <begin position="32"/>
        <end position="49"/>
    </location>
</feature>
<keyword evidence="1" id="KW-1133">Transmembrane helix</keyword>
<evidence type="ECO:0000256" key="1">
    <source>
        <dbReference type="SAM" id="Phobius"/>
    </source>
</evidence>
<feature type="transmembrane region" description="Helical" evidence="1">
    <location>
        <begin position="184"/>
        <end position="202"/>
    </location>
</feature>
<feature type="signal peptide" evidence="2">
    <location>
        <begin position="1"/>
        <end position="22"/>
    </location>
</feature>
<comment type="caution">
    <text evidence="4">The sequence shown here is derived from an EMBL/GenBank/DDBJ whole genome shotgun (WGS) entry which is preliminary data.</text>
</comment>
<feature type="transmembrane region" description="Helical" evidence="1">
    <location>
        <begin position="235"/>
        <end position="254"/>
    </location>
</feature>
<dbReference type="GO" id="GO:0080120">
    <property type="term" value="P:CAAX-box protein maturation"/>
    <property type="evidence" value="ECO:0007669"/>
    <property type="project" value="UniProtKB-ARBA"/>
</dbReference>
<evidence type="ECO:0000259" key="3">
    <source>
        <dbReference type="Pfam" id="PF02517"/>
    </source>
</evidence>
<keyword evidence="4" id="KW-0378">Hydrolase</keyword>
<evidence type="ECO:0000313" key="4">
    <source>
        <dbReference type="EMBL" id="KAA0929063.1"/>
    </source>
</evidence>
<dbReference type="AlphaFoldDB" id="A0A5B0AGH1"/>
<protein>
    <submittedName>
        <fullName evidence="4">CPBP family intramembrane metalloprotease</fullName>
    </submittedName>
</protein>
<sequence>MRVVWQLLAVVAVAFVGGQAVAAGEDMPWVQLVVGVPAAVLAVLVYRWVVGRTERRPVTELALEDAPAALGRGTLLGAALFGAVVVNLLTSGYYDVDGIGSVPGAMGLIGFMAAAAVTEELMFRGVLFRLTEERTGTWIALVLTGTLFGLVHLLNPDASAWGAAAIAIEAGGMLTAAYVATRKLWLPIGLHFGWNYAAGGVFSTEVSGNDTPQGLLDSTTSGPTPLTGGDFGPEGSVYSVLFCVLATVVFMWLAHRRGHVVPRGGRGAALAGTARSGSAQFGSAAKLPR</sequence>
<dbReference type="OrthoDB" id="193898at2"/>
<evidence type="ECO:0000256" key="2">
    <source>
        <dbReference type="SAM" id="SignalP"/>
    </source>
</evidence>
<keyword evidence="1" id="KW-0812">Transmembrane</keyword>
<keyword evidence="1" id="KW-0472">Membrane</keyword>
<keyword evidence="4" id="KW-0482">Metalloprotease</keyword>
<reference evidence="4 5" key="1">
    <citation type="submission" date="2019-05" db="EMBL/GenBank/DDBJ databases">
        <authorList>
            <person name="Hariharan J."/>
            <person name="Choudoir M.J."/>
            <person name="Diebold P."/>
            <person name="Panke-Buisse K."/>
            <person name="Buckley D.H."/>
        </authorList>
    </citation>
    <scope>NUCLEOTIDE SEQUENCE [LARGE SCALE GENOMIC DNA]</scope>
    <source>
        <strain evidence="4 5">SUN51</strain>
    </source>
</reference>
<keyword evidence="4" id="KW-0645">Protease</keyword>
<accession>A0A5B0AGH1</accession>
<gene>
    <name evidence="4" type="ORF">FGF04_31450</name>
</gene>
<dbReference type="Proteomes" id="UP000324965">
    <property type="component" value="Unassembled WGS sequence"/>
</dbReference>
<organism evidence="4 5">
    <name type="scientific">Streptomyces apricus</name>
    <dbReference type="NCBI Taxonomy" id="1828112"/>
    <lineage>
        <taxon>Bacteria</taxon>
        <taxon>Bacillati</taxon>
        <taxon>Actinomycetota</taxon>
        <taxon>Actinomycetes</taxon>
        <taxon>Kitasatosporales</taxon>
        <taxon>Streptomycetaceae</taxon>
        <taxon>Streptomyces</taxon>
    </lineage>
</organism>
<dbReference type="Pfam" id="PF02517">
    <property type="entry name" value="Rce1-like"/>
    <property type="match status" value="1"/>
</dbReference>
<evidence type="ECO:0000313" key="5">
    <source>
        <dbReference type="Proteomes" id="UP000324965"/>
    </source>
</evidence>
<dbReference type="PANTHER" id="PTHR39430:SF1">
    <property type="entry name" value="PROTEASE"/>
    <property type="match status" value="1"/>
</dbReference>
<feature type="domain" description="CAAX prenyl protease 2/Lysostaphin resistance protein A-like" evidence="3">
    <location>
        <begin position="107"/>
        <end position="196"/>
    </location>
</feature>
<dbReference type="EMBL" id="VDFC01000055">
    <property type="protein sequence ID" value="KAA0929063.1"/>
    <property type="molecule type" value="Genomic_DNA"/>
</dbReference>
<feature type="transmembrane region" description="Helical" evidence="1">
    <location>
        <begin position="102"/>
        <end position="123"/>
    </location>
</feature>
<name>A0A5B0AGH1_9ACTN</name>
<dbReference type="PANTHER" id="PTHR39430">
    <property type="entry name" value="MEMBRANE-ASSOCIATED PROTEASE-RELATED"/>
    <property type="match status" value="1"/>
</dbReference>